<name>A0A8S3UX37_MYTED</name>
<gene>
    <name evidence="4" type="ORF">MEDL_60674</name>
</gene>
<reference evidence="4" key="1">
    <citation type="submission" date="2021-03" db="EMBL/GenBank/DDBJ databases">
        <authorList>
            <person name="Bekaert M."/>
        </authorList>
    </citation>
    <scope>NUCLEOTIDE SEQUENCE</scope>
</reference>
<organism evidence="4 5">
    <name type="scientific">Mytilus edulis</name>
    <name type="common">Blue mussel</name>
    <dbReference type="NCBI Taxonomy" id="6550"/>
    <lineage>
        <taxon>Eukaryota</taxon>
        <taxon>Metazoa</taxon>
        <taxon>Spiralia</taxon>
        <taxon>Lophotrochozoa</taxon>
        <taxon>Mollusca</taxon>
        <taxon>Bivalvia</taxon>
        <taxon>Autobranchia</taxon>
        <taxon>Pteriomorphia</taxon>
        <taxon>Mytilida</taxon>
        <taxon>Mytiloidea</taxon>
        <taxon>Mytilidae</taxon>
        <taxon>Mytilinae</taxon>
        <taxon>Mytilus</taxon>
    </lineage>
</organism>
<sequence>MQAKFILIEPCDFYYHDDLPHEDIRGLKCSTDRNTEYCDTSIEHTWYKLSTEEKLTNTCPGQQTCGSEKPIWINGDIPSETDNVLEQNACLPNSTNCCGNVIPIKVKNCSDFLVYKLAPSRDCTERYCIGSGDSVACDQTPDSSYSTASTTGNALASAARLPVWKL</sequence>
<evidence type="ECO:0000256" key="2">
    <source>
        <dbReference type="ARBA" id="ARBA00023157"/>
    </source>
</evidence>
<dbReference type="InterPro" id="IPR057774">
    <property type="entry name" value="D8C_UMOD/GP2/OIT3-like"/>
</dbReference>
<evidence type="ECO:0000313" key="4">
    <source>
        <dbReference type="EMBL" id="CAG2248812.1"/>
    </source>
</evidence>
<feature type="domain" description="UMOD/GP2/OIT3-like D8C" evidence="3">
    <location>
        <begin position="54"/>
        <end position="128"/>
    </location>
</feature>
<dbReference type="Proteomes" id="UP000683360">
    <property type="component" value="Unassembled WGS sequence"/>
</dbReference>
<proteinExistence type="predicted"/>
<dbReference type="OrthoDB" id="10043005at2759"/>
<protein>
    <recommendedName>
        <fullName evidence="3">UMOD/GP2/OIT3-like D8C domain-containing protein</fullName>
    </recommendedName>
</protein>
<dbReference type="Pfam" id="PF23283">
    <property type="entry name" value="D8C_UMOD"/>
    <property type="match status" value="1"/>
</dbReference>
<evidence type="ECO:0000313" key="5">
    <source>
        <dbReference type="Proteomes" id="UP000683360"/>
    </source>
</evidence>
<accession>A0A8S3UX37</accession>
<evidence type="ECO:0000259" key="3">
    <source>
        <dbReference type="Pfam" id="PF23283"/>
    </source>
</evidence>
<comment type="caution">
    <text evidence="4">The sequence shown here is derived from an EMBL/GenBank/DDBJ whole genome shotgun (WGS) entry which is preliminary data.</text>
</comment>
<evidence type="ECO:0000256" key="1">
    <source>
        <dbReference type="ARBA" id="ARBA00022729"/>
    </source>
</evidence>
<dbReference type="AlphaFoldDB" id="A0A8S3UX37"/>
<keyword evidence="1" id="KW-0732">Signal</keyword>
<keyword evidence="5" id="KW-1185">Reference proteome</keyword>
<keyword evidence="2" id="KW-1015">Disulfide bond</keyword>
<dbReference type="EMBL" id="CAJPWZ010002951">
    <property type="protein sequence ID" value="CAG2248812.1"/>
    <property type="molecule type" value="Genomic_DNA"/>
</dbReference>